<protein>
    <submittedName>
        <fullName evidence="2">Uncharacterized protein</fullName>
    </submittedName>
</protein>
<comment type="caution">
    <text evidence="2">The sequence shown here is derived from an EMBL/GenBank/DDBJ whole genome shotgun (WGS) entry which is preliminary data.</text>
</comment>
<keyword evidence="3" id="KW-1185">Reference proteome</keyword>
<reference evidence="2 3" key="1">
    <citation type="journal article" date="2018" name="New Phytol.">
        <title>Phylogenomics of Endogonaceae and evolution of mycorrhizas within Mucoromycota.</title>
        <authorList>
            <person name="Chang Y."/>
            <person name="Desiro A."/>
            <person name="Na H."/>
            <person name="Sandor L."/>
            <person name="Lipzen A."/>
            <person name="Clum A."/>
            <person name="Barry K."/>
            <person name="Grigoriev I.V."/>
            <person name="Martin F.M."/>
            <person name="Stajich J.E."/>
            <person name="Smith M.E."/>
            <person name="Bonito G."/>
            <person name="Spatafora J.W."/>
        </authorList>
    </citation>
    <scope>NUCLEOTIDE SEQUENCE [LARGE SCALE GENOMIC DNA]</scope>
    <source>
        <strain evidence="2 3">AD002</strain>
    </source>
</reference>
<accession>A0A433Q3I4</accession>
<dbReference type="EMBL" id="RBNJ01016267">
    <property type="protein sequence ID" value="RUS24365.1"/>
    <property type="molecule type" value="Genomic_DNA"/>
</dbReference>
<feature type="region of interest" description="Disordered" evidence="1">
    <location>
        <begin position="77"/>
        <end position="99"/>
    </location>
</feature>
<feature type="compositionally biased region" description="Polar residues" evidence="1">
    <location>
        <begin position="87"/>
        <end position="99"/>
    </location>
</feature>
<proteinExistence type="predicted"/>
<evidence type="ECO:0000256" key="1">
    <source>
        <dbReference type="SAM" id="MobiDB-lite"/>
    </source>
</evidence>
<sequence>LRRPINFANPLLSPSSPSANIEFLEEVLEEWDFKRGSCVTDYESSAYVFSCKIATQDTIQAKHTSVTATVTKCTSARETESKHTSTRRTSVTAANQQDQAETVEMEAKSEQDHVVSVTLAGVPAENYTDRFGYVMAFLV</sequence>
<dbReference type="AlphaFoldDB" id="A0A433Q3I4"/>
<gene>
    <name evidence="2" type="ORF">BC938DRAFT_473699</name>
</gene>
<name>A0A433Q3I4_9FUNG</name>
<feature type="non-terminal residue" evidence="2">
    <location>
        <position position="139"/>
    </location>
</feature>
<evidence type="ECO:0000313" key="3">
    <source>
        <dbReference type="Proteomes" id="UP000274822"/>
    </source>
</evidence>
<evidence type="ECO:0000313" key="2">
    <source>
        <dbReference type="EMBL" id="RUS24365.1"/>
    </source>
</evidence>
<feature type="non-terminal residue" evidence="2">
    <location>
        <position position="1"/>
    </location>
</feature>
<organism evidence="2 3">
    <name type="scientific">Jimgerdemannia flammicorona</name>
    <dbReference type="NCBI Taxonomy" id="994334"/>
    <lineage>
        <taxon>Eukaryota</taxon>
        <taxon>Fungi</taxon>
        <taxon>Fungi incertae sedis</taxon>
        <taxon>Mucoromycota</taxon>
        <taxon>Mucoromycotina</taxon>
        <taxon>Endogonomycetes</taxon>
        <taxon>Endogonales</taxon>
        <taxon>Endogonaceae</taxon>
        <taxon>Jimgerdemannia</taxon>
    </lineage>
</organism>
<dbReference type="Proteomes" id="UP000274822">
    <property type="component" value="Unassembled WGS sequence"/>
</dbReference>